<reference evidence="3" key="1">
    <citation type="journal article" date="2020" name="G3 (Bethesda)">
        <title>High-Quality Assemblies for Three Invasive Social Wasps from the &lt;i&gt;Vespula&lt;/i&gt; Genus.</title>
        <authorList>
            <person name="Harrop T.W.R."/>
            <person name="Guhlin J."/>
            <person name="McLaughlin G.M."/>
            <person name="Permina E."/>
            <person name="Stockwell P."/>
            <person name="Gilligan J."/>
            <person name="Le Lec M.F."/>
            <person name="Gruber M.A.M."/>
            <person name="Quinn O."/>
            <person name="Lovegrove M."/>
            <person name="Duncan E.J."/>
            <person name="Remnant E.J."/>
            <person name="Van Eeckhoven J."/>
            <person name="Graham B."/>
            <person name="Knapp R.A."/>
            <person name="Langford K.W."/>
            <person name="Kronenberg Z."/>
            <person name="Press M.O."/>
            <person name="Eacker S.M."/>
            <person name="Wilson-Rankin E.E."/>
            <person name="Purcell J."/>
            <person name="Lester P.J."/>
            <person name="Dearden P.K."/>
        </authorList>
    </citation>
    <scope>NUCLEOTIDE SEQUENCE</scope>
    <source>
        <strain evidence="3">Linc-1</strain>
    </source>
</reference>
<evidence type="ECO:0000259" key="2">
    <source>
        <dbReference type="Pfam" id="PF08241"/>
    </source>
</evidence>
<dbReference type="Gene3D" id="3.40.50.150">
    <property type="entry name" value="Vaccinia Virus protein VP39"/>
    <property type="match status" value="1"/>
</dbReference>
<feature type="domain" description="Methyltransferase type 11" evidence="2">
    <location>
        <begin position="87"/>
        <end position="185"/>
    </location>
</feature>
<dbReference type="PANTHER" id="PTHR45036">
    <property type="entry name" value="METHYLTRANSFERASE LIKE 7B"/>
    <property type="match status" value="1"/>
</dbReference>
<keyword evidence="1" id="KW-1133">Transmembrane helix</keyword>
<gene>
    <name evidence="3" type="ORF">HZH68_016780</name>
</gene>
<dbReference type="Pfam" id="PF08241">
    <property type="entry name" value="Methyltransf_11"/>
    <property type="match status" value="1"/>
</dbReference>
<keyword evidence="1" id="KW-0812">Transmembrane</keyword>
<dbReference type="PANTHER" id="PTHR45036:SF1">
    <property type="entry name" value="METHYLTRANSFERASE LIKE 7A"/>
    <property type="match status" value="1"/>
</dbReference>
<proteinExistence type="predicted"/>
<name>A0A834MNN0_VESGE</name>
<dbReference type="InterPro" id="IPR029063">
    <property type="entry name" value="SAM-dependent_MTases_sf"/>
</dbReference>
<dbReference type="GO" id="GO:0008757">
    <property type="term" value="F:S-adenosylmethionine-dependent methyltransferase activity"/>
    <property type="evidence" value="ECO:0007669"/>
    <property type="project" value="InterPro"/>
</dbReference>
<dbReference type="CDD" id="cd02440">
    <property type="entry name" value="AdoMet_MTases"/>
    <property type="match status" value="1"/>
</dbReference>
<evidence type="ECO:0000313" key="3">
    <source>
        <dbReference type="EMBL" id="KAF7379832.1"/>
    </source>
</evidence>
<dbReference type="AlphaFoldDB" id="A0A834MNN0"/>
<dbReference type="InterPro" id="IPR013216">
    <property type="entry name" value="Methyltransf_11"/>
</dbReference>
<dbReference type="InterPro" id="IPR052356">
    <property type="entry name" value="Thiol_S-MT"/>
</dbReference>
<organism evidence="3 4">
    <name type="scientific">Vespula germanica</name>
    <name type="common">German yellow jacket</name>
    <name type="synonym">Paravespula germanica</name>
    <dbReference type="NCBI Taxonomy" id="30212"/>
    <lineage>
        <taxon>Eukaryota</taxon>
        <taxon>Metazoa</taxon>
        <taxon>Ecdysozoa</taxon>
        <taxon>Arthropoda</taxon>
        <taxon>Hexapoda</taxon>
        <taxon>Insecta</taxon>
        <taxon>Pterygota</taxon>
        <taxon>Neoptera</taxon>
        <taxon>Endopterygota</taxon>
        <taxon>Hymenoptera</taxon>
        <taxon>Apocrita</taxon>
        <taxon>Aculeata</taxon>
        <taxon>Vespoidea</taxon>
        <taxon>Vespidae</taxon>
        <taxon>Vespinae</taxon>
        <taxon>Vespula</taxon>
    </lineage>
</organism>
<dbReference type="EMBL" id="JACSDZ010000024">
    <property type="protein sequence ID" value="KAF7379832.1"/>
    <property type="molecule type" value="Genomic_DNA"/>
</dbReference>
<keyword evidence="1" id="KW-0472">Membrane</keyword>
<evidence type="ECO:0000256" key="1">
    <source>
        <dbReference type="SAM" id="Phobius"/>
    </source>
</evidence>
<feature type="transmembrane region" description="Helical" evidence="1">
    <location>
        <begin position="12"/>
        <end position="30"/>
    </location>
</feature>
<accession>A0A834MNN0</accession>
<sequence length="265" mass="30398">MSNSDLWLRDTATFYGKLIITLFILMLIIVRNWTKLCEIVYKSYLVGFELEFAELAFPYKKELFKILGTMVSNDELLRSMGCIRLVEIGVKTGDNIQFYPDNTHFIGVDWNVRLAEYLNDENHSLEFGHINVERLIIGDGSNLKQIKTGTVDVVVSIRSLCSIKSPLNTFDEIKRILAPNGKYIFMEHVPETKGYIVRWLQILLTRSGLWPSLFGNCRLNFDFMEEIKGAGFKRVRSRSITLNGPVSQIFHLTLTGRHVLGVAIR</sequence>
<evidence type="ECO:0000313" key="4">
    <source>
        <dbReference type="Proteomes" id="UP000617340"/>
    </source>
</evidence>
<protein>
    <recommendedName>
        <fullName evidence="2">Methyltransferase type 11 domain-containing protein</fullName>
    </recommendedName>
</protein>
<dbReference type="Proteomes" id="UP000617340">
    <property type="component" value="Unassembled WGS sequence"/>
</dbReference>
<comment type="caution">
    <text evidence="3">The sequence shown here is derived from an EMBL/GenBank/DDBJ whole genome shotgun (WGS) entry which is preliminary data.</text>
</comment>
<keyword evidence="4" id="KW-1185">Reference proteome</keyword>
<dbReference type="SUPFAM" id="SSF53335">
    <property type="entry name" value="S-adenosyl-L-methionine-dependent methyltransferases"/>
    <property type="match status" value="1"/>
</dbReference>